<comment type="subcellular location">
    <subcellularLocation>
        <location evidence="1">Membrane</location>
        <topology evidence="1">Multi-pass membrane protein</topology>
    </subcellularLocation>
</comment>
<dbReference type="HOGENOM" id="CLU_005170_6_1_5"/>
<dbReference type="InterPro" id="IPR036721">
    <property type="entry name" value="RCK_C_sf"/>
</dbReference>
<evidence type="ECO:0000313" key="10">
    <source>
        <dbReference type="Proteomes" id="UP000018542"/>
    </source>
</evidence>
<dbReference type="InterPro" id="IPR051679">
    <property type="entry name" value="DASS-Related_Transporters"/>
</dbReference>
<evidence type="ECO:0000256" key="6">
    <source>
        <dbReference type="ARBA" id="ARBA00023136"/>
    </source>
</evidence>
<reference evidence="9 10" key="1">
    <citation type="journal article" date="2014" name="Genome Announc.">
        <title>Complete Genome Sequence of Hyphomicrobium nitrativorans Strain NL23, a Denitrifying Bacterium Isolated from Biofilm of a Methanol-Fed Denitrification System Treating Seawater at the Montreal Biodome.</title>
        <authorList>
            <person name="Martineau C."/>
            <person name="Villeneuve C."/>
            <person name="Mauffrey F."/>
            <person name="Villemur R."/>
        </authorList>
    </citation>
    <scope>NUCLEOTIDE SEQUENCE [LARGE SCALE GENOMIC DNA]</scope>
    <source>
        <strain evidence="9">NL23</strain>
    </source>
</reference>
<keyword evidence="4" id="KW-0677">Repeat</keyword>
<feature type="transmembrane region" description="Helical" evidence="7">
    <location>
        <begin position="478"/>
        <end position="499"/>
    </location>
</feature>
<dbReference type="PANTHER" id="PTHR43652">
    <property type="entry name" value="BASIC AMINO ACID ANTIPORTER YFCC-RELATED"/>
    <property type="match status" value="1"/>
</dbReference>
<dbReference type="KEGG" id="hni:W911_08195"/>
<dbReference type="EMBL" id="CP006912">
    <property type="protein sequence ID" value="AHB48375.1"/>
    <property type="molecule type" value="Genomic_DNA"/>
</dbReference>
<dbReference type="STRING" id="1029756.W911_08195"/>
<dbReference type="SUPFAM" id="SSF116726">
    <property type="entry name" value="TrkA C-terminal domain-like"/>
    <property type="match status" value="2"/>
</dbReference>
<feature type="domain" description="RCK C-terminal" evidence="8">
    <location>
        <begin position="299"/>
        <end position="385"/>
    </location>
</feature>
<keyword evidence="3 7" id="KW-0812">Transmembrane</keyword>
<dbReference type="InterPro" id="IPR031312">
    <property type="entry name" value="Na/sul_symport_CS"/>
</dbReference>
<name>V5SE99_9HYPH</name>
<dbReference type="GO" id="GO:0006813">
    <property type="term" value="P:potassium ion transport"/>
    <property type="evidence" value="ECO:0007669"/>
    <property type="project" value="InterPro"/>
</dbReference>
<keyword evidence="6 7" id="KW-0472">Membrane</keyword>
<dbReference type="Pfam" id="PF02080">
    <property type="entry name" value="TrkA_C"/>
    <property type="match status" value="1"/>
</dbReference>
<dbReference type="GO" id="GO:0008324">
    <property type="term" value="F:monoatomic cation transmembrane transporter activity"/>
    <property type="evidence" value="ECO:0007669"/>
    <property type="project" value="InterPro"/>
</dbReference>
<dbReference type="Gene3D" id="3.30.70.1450">
    <property type="entry name" value="Regulator of K+ conductance, C-terminal domain"/>
    <property type="match status" value="2"/>
</dbReference>
<feature type="transmembrane region" description="Helical" evidence="7">
    <location>
        <begin position="403"/>
        <end position="436"/>
    </location>
</feature>
<dbReference type="AlphaFoldDB" id="V5SE99"/>
<dbReference type="RefSeq" id="WP_023787019.1">
    <property type="nucleotide sequence ID" value="NC_022997.1"/>
</dbReference>
<keyword evidence="5 7" id="KW-1133">Transmembrane helix</keyword>
<feature type="transmembrane region" description="Helical" evidence="7">
    <location>
        <begin position="146"/>
        <end position="167"/>
    </location>
</feature>
<evidence type="ECO:0000256" key="5">
    <source>
        <dbReference type="ARBA" id="ARBA00022989"/>
    </source>
</evidence>
<feature type="transmembrane region" description="Helical" evidence="7">
    <location>
        <begin position="6"/>
        <end position="27"/>
    </location>
</feature>
<dbReference type="PROSITE" id="PS51202">
    <property type="entry name" value="RCK_C"/>
    <property type="match status" value="2"/>
</dbReference>
<organism evidence="9 10">
    <name type="scientific">Hyphomicrobium nitrativorans NL23</name>
    <dbReference type="NCBI Taxonomy" id="1029756"/>
    <lineage>
        <taxon>Bacteria</taxon>
        <taxon>Pseudomonadati</taxon>
        <taxon>Pseudomonadota</taxon>
        <taxon>Alphaproteobacteria</taxon>
        <taxon>Hyphomicrobiales</taxon>
        <taxon>Hyphomicrobiaceae</taxon>
        <taxon>Hyphomicrobium</taxon>
    </lineage>
</organism>
<keyword evidence="2" id="KW-0813">Transport</keyword>
<dbReference type="Proteomes" id="UP000018542">
    <property type="component" value="Chromosome"/>
</dbReference>
<feature type="transmembrane region" description="Helical" evidence="7">
    <location>
        <begin position="448"/>
        <end position="466"/>
    </location>
</feature>
<evidence type="ECO:0000256" key="2">
    <source>
        <dbReference type="ARBA" id="ARBA00022448"/>
    </source>
</evidence>
<evidence type="ECO:0000256" key="7">
    <source>
        <dbReference type="SAM" id="Phobius"/>
    </source>
</evidence>
<sequence>MIESIIAGYAPIIALAIVLLTFAAFLFERFPPEVTASVGAAAFVVLGLVQPAEALAVFSNPAPLTIAAMFVLTGALVRTGVLERVAGAILDYSGDSPTVAIVTLMVGIVAIGGFINNTPLVLILIPIAIRIANKFDIASTRLLIPVSYVTILAGTCTLIGTSTNLLVDGVAREHGLEAFSIFEITPVGIVTAISGLLLLGLFGRFLLPDRRDESAGLENGEVEFLSEITVLNEGTFTEEPIGEIGALKLPGLRLLGVNRGGEVLRENLEEMILKKGDRLIVASTTSELLTLAERKSLRVGLARSVPMPSDPIVVEAVVAPQKASIGRRIADLALGSRFGVRVLGVHRHQHIPGRNLESTLLRPADRLLLEGPASGLDAMSQQGFLVSVTRTAGRAFRRAKAPIALAALAGVVILAALNVMDIAMLAMLAVVAILVLRCIDSDEAWGAIDGGILVLIFSMLIIGVGLQRTGAIDLIVSAISPILSGLSPLALLIVVYLLTSTLTELITNNAVAVVMTPIVLGIASQMGIDPRPLVVAVMFGASASFATPIGYQTNTLVYGAGNYRFSDFLKVGIPMNIIVGIATCFAIYFYYDM</sequence>
<feature type="transmembrane region" description="Helical" evidence="7">
    <location>
        <begin position="533"/>
        <end position="551"/>
    </location>
</feature>
<accession>V5SE99</accession>
<feature type="transmembrane region" description="Helical" evidence="7">
    <location>
        <begin position="505"/>
        <end position="526"/>
    </location>
</feature>
<proteinExistence type="predicted"/>
<dbReference type="InterPro" id="IPR006037">
    <property type="entry name" value="RCK_C"/>
</dbReference>
<evidence type="ECO:0000256" key="4">
    <source>
        <dbReference type="ARBA" id="ARBA00022737"/>
    </source>
</evidence>
<feature type="transmembrane region" description="Helical" evidence="7">
    <location>
        <begin position="571"/>
        <end position="591"/>
    </location>
</feature>
<feature type="transmembrane region" description="Helical" evidence="7">
    <location>
        <begin position="187"/>
        <end position="207"/>
    </location>
</feature>
<evidence type="ECO:0000259" key="8">
    <source>
        <dbReference type="PROSITE" id="PS51202"/>
    </source>
</evidence>
<evidence type="ECO:0000256" key="3">
    <source>
        <dbReference type="ARBA" id="ARBA00022692"/>
    </source>
</evidence>
<feature type="transmembrane region" description="Helical" evidence="7">
    <location>
        <begin position="34"/>
        <end position="52"/>
    </location>
</feature>
<protein>
    <submittedName>
        <fullName evidence="9">Potassium transporter TrkA</fullName>
    </submittedName>
</protein>
<dbReference type="InterPro" id="IPR004680">
    <property type="entry name" value="Cit_transptr-like_dom"/>
</dbReference>
<feature type="transmembrane region" description="Helical" evidence="7">
    <location>
        <begin position="99"/>
        <end position="125"/>
    </location>
</feature>
<evidence type="ECO:0000313" key="9">
    <source>
        <dbReference type="EMBL" id="AHB48375.1"/>
    </source>
</evidence>
<dbReference type="PATRIC" id="fig|1029756.8.peg.1708"/>
<dbReference type="Pfam" id="PF03600">
    <property type="entry name" value="CitMHS"/>
    <property type="match status" value="1"/>
</dbReference>
<dbReference type="PANTHER" id="PTHR43652:SF2">
    <property type="entry name" value="BASIC AMINO ACID ANTIPORTER YFCC-RELATED"/>
    <property type="match status" value="1"/>
</dbReference>
<dbReference type="GO" id="GO:0005886">
    <property type="term" value="C:plasma membrane"/>
    <property type="evidence" value="ECO:0007669"/>
    <property type="project" value="TreeGrafter"/>
</dbReference>
<gene>
    <name evidence="9" type="ORF">W911_08195</name>
</gene>
<evidence type="ECO:0000256" key="1">
    <source>
        <dbReference type="ARBA" id="ARBA00004141"/>
    </source>
</evidence>
<feature type="domain" description="RCK C-terminal" evidence="8">
    <location>
        <begin position="212"/>
        <end position="297"/>
    </location>
</feature>
<dbReference type="PROSITE" id="PS01271">
    <property type="entry name" value="NA_SULFATE"/>
    <property type="match status" value="1"/>
</dbReference>
<keyword evidence="10" id="KW-1185">Reference proteome</keyword>